<gene>
    <name evidence="1" type="ORF">N1851_031231</name>
</gene>
<evidence type="ECO:0000313" key="2">
    <source>
        <dbReference type="Proteomes" id="UP001174136"/>
    </source>
</evidence>
<proteinExistence type="predicted"/>
<name>A0AA47NPF9_MERPO</name>
<dbReference type="AlphaFoldDB" id="A0AA47NPF9"/>
<protein>
    <submittedName>
        <fullName evidence="1">Uncharacterized protein</fullName>
    </submittedName>
</protein>
<keyword evidence="2" id="KW-1185">Reference proteome</keyword>
<accession>A0AA47NPF9</accession>
<reference evidence="1" key="1">
    <citation type="journal article" date="2023" name="Front. Mar. Sci.">
        <title>A new Merluccius polli reference genome to investigate the effects of global change in West African waters.</title>
        <authorList>
            <person name="Mateo J.L."/>
            <person name="Blanco-Fernandez C."/>
            <person name="Garcia-Vazquez E."/>
            <person name="Machado-Schiaffino G."/>
        </authorList>
    </citation>
    <scope>NUCLEOTIDE SEQUENCE</scope>
    <source>
        <strain evidence="1">C29</strain>
        <tissue evidence="1">Fin</tissue>
    </source>
</reference>
<organism evidence="1 2">
    <name type="scientific">Merluccius polli</name>
    <name type="common">Benguela hake</name>
    <name type="synonym">Merluccius cadenati</name>
    <dbReference type="NCBI Taxonomy" id="89951"/>
    <lineage>
        <taxon>Eukaryota</taxon>
        <taxon>Metazoa</taxon>
        <taxon>Chordata</taxon>
        <taxon>Craniata</taxon>
        <taxon>Vertebrata</taxon>
        <taxon>Euteleostomi</taxon>
        <taxon>Actinopterygii</taxon>
        <taxon>Neopterygii</taxon>
        <taxon>Teleostei</taxon>
        <taxon>Neoteleostei</taxon>
        <taxon>Acanthomorphata</taxon>
        <taxon>Zeiogadaria</taxon>
        <taxon>Gadariae</taxon>
        <taxon>Gadiformes</taxon>
        <taxon>Gadoidei</taxon>
        <taxon>Merlucciidae</taxon>
        <taxon>Merluccius</taxon>
    </lineage>
</organism>
<dbReference type="Proteomes" id="UP001174136">
    <property type="component" value="Unassembled WGS sequence"/>
</dbReference>
<comment type="caution">
    <text evidence="1">The sequence shown here is derived from an EMBL/GenBank/DDBJ whole genome shotgun (WGS) entry which is preliminary data.</text>
</comment>
<evidence type="ECO:0000313" key="1">
    <source>
        <dbReference type="EMBL" id="KAK0133266.1"/>
    </source>
</evidence>
<sequence length="110" mass="12372">MNRCVTRTTCCSPAGPALRAGAGRHREHRRHALPRVPAAGRHRRGRLLVRQLLFLCQRRNCLPARRCPRVPHGTLAESKGIEVGHKAPFTWAPSIPDIQCHISNHQNPAW</sequence>
<dbReference type="EMBL" id="JAOPHQ010006000">
    <property type="protein sequence ID" value="KAK0133266.1"/>
    <property type="molecule type" value="Genomic_DNA"/>
</dbReference>